<organism evidence="2 3">
    <name type="scientific">Oreochromis aureus</name>
    <name type="common">Israeli tilapia</name>
    <name type="synonym">Chromis aureus</name>
    <dbReference type="NCBI Taxonomy" id="47969"/>
    <lineage>
        <taxon>Eukaryota</taxon>
        <taxon>Metazoa</taxon>
        <taxon>Chordata</taxon>
        <taxon>Craniata</taxon>
        <taxon>Vertebrata</taxon>
        <taxon>Euteleostomi</taxon>
        <taxon>Actinopterygii</taxon>
        <taxon>Neopterygii</taxon>
        <taxon>Teleostei</taxon>
        <taxon>Neoteleostei</taxon>
        <taxon>Acanthomorphata</taxon>
        <taxon>Ovalentaria</taxon>
        <taxon>Cichlomorphae</taxon>
        <taxon>Cichliformes</taxon>
        <taxon>Cichlidae</taxon>
        <taxon>African cichlids</taxon>
        <taxon>Pseudocrenilabrinae</taxon>
        <taxon>Oreochromini</taxon>
        <taxon>Oreochromis</taxon>
    </lineage>
</organism>
<gene>
    <name evidence="2" type="primary">PDZD2</name>
</gene>
<dbReference type="CDD" id="cd06763">
    <property type="entry name" value="PDZ7_PDZD2-PDZ4_hPro-IL-16-like"/>
    <property type="match status" value="1"/>
</dbReference>
<dbReference type="InterPro" id="IPR036034">
    <property type="entry name" value="PDZ_sf"/>
</dbReference>
<dbReference type="PANTHER" id="PTHR11324">
    <property type="entry name" value="IL16-RELATED"/>
    <property type="match status" value="1"/>
</dbReference>
<evidence type="ECO:0000313" key="2">
    <source>
        <dbReference type="Ensembl" id="ENSOABP00000036460.1"/>
    </source>
</evidence>
<dbReference type="PROSITE" id="PS50106">
    <property type="entry name" value="PDZ"/>
    <property type="match status" value="1"/>
</dbReference>
<dbReference type="Proteomes" id="UP000472276">
    <property type="component" value="Unassembled WGS sequence"/>
</dbReference>
<dbReference type="InterPro" id="IPR001478">
    <property type="entry name" value="PDZ"/>
</dbReference>
<dbReference type="SUPFAM" id="SSF50156">
    <property type="entry name" value="PDZ domain-like"/>
    <property type="match status" value="1"/>
</dbReference>
<feature type="domain" description="PDZ" evidence="1">
    <location>
        <begin position="25"/>
        <end position="110"/>
    </location>
</feature>
<keyword evidence="3" id="KW-1185">Reference proteome</keyword>
<reference evidence="2" key="2">
    <citation type="submission" date="2025-09" db="UniProtKB">
        <authorList>
            <consortium name="Ensembl"/>
        </authorList>
    </citation>
    <scope>IDENTIFICATION</scope>
</reference>
<evidence type="ECO:0000259" key="1">
    <source>
        <dbReference type="PROSITE" id="PS50106"/>
    </source>
</evidence>
<dbReference type="PANTHER" id="PTHR11324:SF16">
    <property type="entry name" value="PDZ DOMAIN-CONTAINING PROTEIN 2"/>
    <property type="match status" value="1"/>
</dbReference>
<protein>
    <recommendedName>
        <fullName evidence="1">PDZ domain-containing protein</fullName>
    </recommendedName>
</protein>
<sequence>MTLLNTNINLANSSAHDVSPDGTLTVELHKTSVGLGFSLEGGRSSSHGDRPLTVKRIFKGGAAELSGLVEVGDEVLSINGCSLEGLMHHDAWKVIKATNEGPNQLLIRKQSSTVQADTFKKSCYTF</sequence>
<dbReference type="OMA" id="QIASWEY"/>
<dbReference type="SMART" id="SM00228">
    <property type="entry name" value="PDZ"/>
    <property type="match status" value="1"/>
</dbReference>
<name>A0A668U9R6_OREAU</name>
<dbReference type="Pfam" id="PF00595">
    <property type="entry name" value="PDZ"/>
    <property type="match status" value="1"/>
</dbReference>
<evidence type="ECO:0000313" key="3">
    <source>
        <dbReference type="Proteomes" id="UP000472276"/>
    </source>
</evidence>
<dbReference type="Ensembl" id="ENSOABT00000037473.2">
    <property type="protein sequence ID" value="ENSOABP00000036460.1"/>
    <property type="gene ID" value="ENSOABG00000030131.1"/>
</dbReference>
<dbReference type="AlphaFoldDB" id="A0A668U9R6"/>
<reference evidence="2" key="1">
    <citation type="submission" date="2025-08" db="UniProtKB">
        <authorList>
            <consortium name="Ensembl"/>
        </authorList>
    </citation>
    <scope>IDENTIFICATION</scope>
</reference>
<dbReference type="Gene3D" id="2.30.42.10">
    <property type="match status" value="1"/>
</dbReference>
<proteinExistence type="predicted"/>
<accession>A0A668U9R6</accession>